<sequence>MTVISPTPIPALTVHADPRADVAGYLGRLGLERPARPDVAWLFAAHRAHRERIPYDTLEIHLGRPTTVDPVESIARIVRGGGGYCFHLNGAFGTLLACLGYEVTRHIGDVRGPGPDEDAPGLDINHQVLVVRCEGETWFVDPGLVDAPHEPMPLRAGVSQQGPFTYRLEPWAARAGGWRFVHDVRGVFSSMVFAPEPVSIEAFAAAHRHLSTSPDSGFVRKLTFGRQDERGVDMLRGRVLERLDAAGRTPRILDSQGEWFAVLADVFGLRLPDVDRDARARLWSRVSAAHEQWVAAQTDQVA</sequence>
<gene>
    <name evidence="2" type="ORF">GCM10023176_59610</name>
</gene>
<dbReference type="InterPro" id="IPR038765">
    <property type="entry name" value="Papain-like_cys_pep_sf"/>
</dbReference>
<name>A0ABP8T2J4_9ACTN</name>
<dbReference type="Pfam" id="PF00797">
    <property type="entry name" value="Acetyltransf_2"/>
    <property type="match status" value="1"/>
</dbReference>
<dbReference type="EMBL" id="BAABGU010000058">
    <property type="protein sequence ID" value="GAA4580311.1"/>
    <property type="molecule type" value="Genomic_DNA"/>
</dbReference>
<dbReference type="PANTHER" id="PTHR11786">
    <property type="entry name" value="N-HYDROXYARYLAMINE O-ACETYLTRANSFERASE"/>
    <property type="match status" value="1"/>
</dbReference>
<comment type="similarity">
    <text evidence="1">Belongs to the arylamine N-acetyltransferase family.</text>
</comment>
<dbReference type="PANTHER" id="PTHR11786:SF0">
    <property type="entry name" value="ARYLAMINE N-ACETYLTRANSFERASE 4-RELATED"/>
    <property type="match status" value="1"/>
</dbReference>
<reference evidence="3" key="1">
    <citation type="journal article" date="2019" name="Int. J. Syst. Evol. Microbiol.">
        <title>The Global Catalogue of Microorganisms (GCM) 10K type strain sequencing project: providing services to taxonomists for standard genome sequencing and annotation.</title>
        <authorList>
            <consortium name="The Broad Institute Genomics Platform"/>
            <consortium name="The Broad Institute Genome Sequencing Center for Infectious Disease"/>
            <person name="Wu L."/>
            <person name="Ma J."/>
        </authorList>
    </citation>
    <scope>NUCLEOTIDE SEQUENCE [LARGE SCALE GENOMIC DNA]</scope>
    <source>
        <strain evidence="3">JCM 3175</strain>
    </source>
</reference>
<evidence type="ECO:0000313" key="2">
    <source>
        <dbReference type="EMBL" id="GAA4580311.1"/>
    </source>
</evidence>
<dbReference type="Gene3D" id="3.30.2140.10">
    <property type="entry name" value="Arylamine N-acetyltransferase"/>
    <property type="match status" value="1"/>
</dbReference>
<proteinExistence type="inferred from homology"/>
<organism evidence="2 3">
    <name type="scientific">Micromonospora coerulea</name>
    <dbReference type="NCBI Taxonomy" id="47856"/>
    <lineage>
        <taxon>Bacteria</taxon>
        <taxon>Bacillati</taxon>
        <taxon>Actinomycetota</taxon>
        <taxon>Actinomycetes</taxon>
        <taxon>Micromonosporales</taxon>
        <taxon>Micromonosporaceae</taxon>
        <taxon>Micromonospora</taxon>
    </lineage>
</organism>
<dbReference type="InterPro" id="IPR001447">
    <property type="entry name" value="Arylamine_N-AcTrfase"/>
</dbReference>
<accession>A0ABP8T2J4</accession>
<evidence type="ECO:0000256" key="1">
    <source>
        <dbReference type="ARBA" id="ARBA00006547"/>
    </source>
</evidence>
<dbReference type="RefSeq" id="WP_346125070.1">
    <property type="nucleotide sequence ID" value="NZ_BAABGU010000058.1"/>
</dbReference>
<evidence type="ECO:0000313" key="3">
    <source>
        <dbReference type="Proteomes" id="UP001500307"/>
    </source>
</evidence>
<protein>
    <submittedName>
        <fullName evidence="2">Arylamine N-acetyltransferase</fullName>
    </submittedName>
</protein>
<dbReference type="Proteomes" id="UP001500307">
    <property type="component" value="Unassembled WGS sequence"/>
</dbReference>
<dbReference type="Gene3D" id="2.40.128.150">
    <property type="entry name" value="Cysteine proteinases"/>
    <property type="match status" value="1"/>
</dbReference>
<dbReference type="SUPFAM" id="SSF54001">
    <property type="entry name" value="Cysteine proteinases"/>
    <property type="match status" value="1"/>
</dbReference>
<keyword evidence="3" id="KW-1185">Reference proteome</keyword>
<comment type="caution">
    <text evidence="2">The sequence shown here is derived from an EMBL/GenBank/DDBJ whole genome shotgun (WGS) entry which is preliminary data.</text>
</comment>